<dbReference type="AlphaFoldDB" id="A0A0K2TF11"/>
<dbReference type="EMBL" id="HACA01007064">
    <property type="protein sequence ID" value="CDW24425.1"/>
    <property type="molecule type" value="Transcribed_RNA"/>
</dbReference>
<evidence type="ECO:0000313" key="1">
    <source>
        <dbReference type="EMBL" id="CDW24425.1"/>
    </source>
</evidence>
<name>A0A0K2TF11_LEPSM</name>
<reference evidence="1" key="1">
    <citation type="submission" date="2014-05" db="EMBL/GenBank/DDBJ databases">
        <authorList>
            <person name="Chronopoulou M."/>
        </authorList>
    </citation>
    <scope>NUCLEOTIDE SEQUENCE</scope>
    <source>
        <tissue evidence="1">Whole organism</tissue>
    </source>
</reference>
<proteinExistence type="predicted"/>
<sequence length="82" mass="9243">LVPLNSEDICEKLKVLSEFTDVIGAQLKLVIVLGSIFMLDIFSPESIEKIRLLFSYVGFFQYLLKLVSKLGDGEALMDIFNN</sequence>
<accession>A0A0K2TF11</accession>
<protein>
    <submittedName>
        <fullName evidence="1">Uncharacterized protein</fullName>
    </submittedName>
</protein>
<organism evidence="1">
    <name type="scientific">Lepeophtheirus salmonis</name>
    <name type="common">Salmon louse</name>
    <name type="synonym">Caligus salmonis</name>
    <dbReference type="NCBI Taxonomy" id="72036"/>
    <lineage>
        <taxon>Eukaryota</taxon>
        <taxon>Metazoa</taxon>
        <taxon>Ecdysozoa</taxon>
        <taxon>Arthropoda</taxon>
        <taxon>Crustacea</taxon>
        <taxon>Multicrustacea</taxon>
        <taxon>Hexanauplia</taxon>
        <taxon>Copepoda</taxon>
        <taxon>Siphonostomatoida</taxon>
        <taxon>Caligidae</taxon>
        <taxon>Lepeophtheirus</taxon>
    </lineage>
</organism>
<feature type="non-terminal residue" evidence="1">
    <location>
        <position position="1"/>
    </location>
</feature>